<comment type="caution">
    <text evidence="1">The sequence shown here is derived from an EMBL/GenBank/DDBJ whole genome shotgun (WGS) entry which is preliminary data.</text>
</comment>
<evidence type="ECO:0000313" key="1">
    <source>
        <dbReference type="EMBL" id="MPN44642.1"/>
    </source>
</evidence>
<gene>
    <name evidence="1" type="ORF">SDC9_192207</name>
</gene>
<dbReference type="EMBL" id="VSSQ01103917">
    <property type="protein sequence ID" value="MPN44642.1"/>
    <property type="molecule type" value="Genomic_DNA"/>
</dbReference>
<name>A0A645I1M5_9ZZZZ</name>
<organism evidence="1">
    <name type="scientific">bioreactor metagenome</name>
    <dbReference type="NCBI Taxonomy" id="1076179"/>
    <lineage>
        <taxon>unclassified sequences</taxon>
        <taxon>metagenomes</taxon>
        <taxon>ecological metagenomes</taxon>
    </lineage>
</organism>
<accession>A0A645I1M5</accession>
<proteinExistence type="predicted"/>
<reference evidence="1" key="1">
    <citation type="submission" date="2019-08" db="EMBL/GenBank/DDBJ databases">
        <authorList>
            <person name="Kucharzyk K."/>
            <person name="Murdoch R.W."/>
            <person name="Higgins S."/>
            <person name="Loffler F."/>
        </authorList>
    </citation>
    <scope>NUCLEOTIDE SEQUENCE</scope>
</reference>
<sequence length="145" mass="15741">MQGVLDLTHKMVYLSRRHRAFGTSDAHAFQQFVAVELLARAVPFDDEGSGQDGSLISGEALPARLTLSAAANTSAGIVSSINDTRFVVLTVRTTHCLLLGILRPGEPILHPRLQRLALKNKPPYMGGMSTIDRISMPLIIAHLTE</sequence>
<dbReference type="AlphaFoldDB" id="A0A645I1M5"/>
<protein>
    <submittedName>
        <fullName evidence="1">Uncharacterized protein</fullName>
    </submittedName>
</protein>